<proteinExistence type="predicted"/>
<feature type="compositionally biased region" description="Polar residues" evidence="1">
    <location>
        <begin position="1"/>
        <end position="33"/>
    </location>
</feature>
<gene>
    <name evidence="2" type="ORF">T05_8051</name>
</gene>
<evidence type="ECO:0000313" key="3">
    <source>
        <dbReference type="Proteomes" id="UP000055048"/>
    </source>
</evidence>
<comment type="caution">
    <text evidence="2">The sequence shown here is derived from an EMBL/GenBank/DDBJ whole genome shotgun (WGS) entry which is preliminary data.</text>
</comment>
<evidence type="ECO:0000313" key="2">
    <source>
        <dbReference type="EMBL" id="KRX29236.1"/>
    </source>
</evidence>
<dbReference type="AlphaFoldDB" id="A0A0V0SR17"/>
<protein>
    <submittedName>
        <fullName evidence="2">Uncharacterized protein</fullName>
    </submittedName>
</protein>
<evidence type="ECO:0000256" key="1">
    <source>
        <dbReference type="SAM" id="MobiDB-lite"/>
    </source>
</evidence>
<feature type="compositionally biased region" description="Basic and acidic residues" evidence="1">
    <location>
        <begin position="34"/>
        <end position="49"/>
    </location>
</feature>
<name>A0A0V0SR17_9BILA</name>
<sequence length="49" mass="5521">LTPNESNETHQSGGTLVQNEPEQTKIGQEWTTRASKESIPERRSTTRPL</sequence>
<dbReference type="Proteomes" id="UP000055048">
    <property type="component" value="Unassembled WGS sequence"/>
</dbReference>
<accession>A0A0V0SR17</accession>
<feature type="region of interest" description="Disordered" evidence="1">
    <location>
        <begin position="1"/>
        <end position="49"/>
    </location>
</feature>
<reference evidence="2 3" key="1">
    <citation type="submission" date="2015-01" db="EMBL/GenBank/DDBJ databases">
        <title>Evolution of Trichinella species and genotypes.</title>
        <authorList>
            <person name="Korhonen P.K."/>
            <person name="Edoardo P."/>
            <person name="Giuseppe L.R."/>
            <person name="Gasser R.B."/>
        </authorList>
    </citation>
    <scope>NUCLEOTIDE SEQUENCE [LARGE SCALE GENOMIC DNA]</scope>
    <source>
        <strain evidence="2">ISS417</strain>
    </source>
</reference>
<organism evidence="2 3">
    <name type="scientific">Trichinella murrelli</name>
    <dbReference type="NCBI Taxonomy" id="144512"/>
    <lineage>
        <taxon>Eukaryota</taxon>
        <taxon>Metazoa</taxon>
        <taxon>Ecdysozoa</taxon>
        <taxon>Nematoda</taxon>
        <taxon>Enoplea</taxon>
        <taxon>Dorylaimia</taxon>
        <taxon>Trichinellida</taxon>
        <taxon>Trichinellidae</taxon>
        <taxon>Trichinella</taxon>
    </lineage>
</organism>
<keyword evidence="3" id="KW-1185">Reference proteome</keyword>
<feature type="non-terminal residue" evidence="2">
    <location>
        <position position="1"/>
    </location>
</feature>
<dbReference type="EMBL" id="JYDJ01003520">
    <property type="protein sequence ID" value="KRX29236.1"/>
    <property type="molecule type" value="Genomic_DNA"/>
</dbReference>